<dbReference type="InterPro" id="IPR058512">
    <property type="entry name" value="DUF8199"/>
</dbReference>
<dbReference type="AlphaFoldDB" id="A0A7W2R3W4"/>
<accession>A0A7W2R3W4</accession>
<dbReference type="Proteomes" id="UP000541857">
    <property type="component" value="Unassembled WGS sequence"/>
</dbReference>
<name>A0A7W2R3W4_9FLAO</name>
<keyword evidence="2" id="KW-1185">Reference proteome</keyword>
<gene>
    <name evidence="1" type="ORF">H3Z82_11140</name>
</gene>
<evidence type="ECO:0000313" key="1">
    <source>
        <dbReference type="EMBL" id="MBA6153282.1"/>
    </source>
</evidence>
<dbReference type="Pfam" id="PF26622">
    <property type="entry name" value="DUF8199"/>
    <property type="match status" value="1"/>
</dbReference>
<sequence length="121" mass="13897">MAWLVLLSTITFTLEKHFCGDVLIDTAIFSKAESCCNLEVLAMAEKKSCCKEEVEVIRGQDSLKKAIFEDLHNDQQIVLVTFYYSYYNLFEGLPVQFIPHKNYSPPLLVTDIQILDQVFII</sequence>
<comment type="caution">
    <text evidence="1">The sequence shown here is derived from an EMBL/GenBank/DDBJ whole genome shotgun (WGS) entry which is preliminary data.</text>
</comment>
<evidence type="ECO:0000313" key="2">
    <source>
        <dbReference type="Proteomes" id="UP000541857"/>
    </source>
</evidence>
<dbReference type="InterPro" id="IPR058060">
    <property type="entry name" value="HYC_CC_PP"/>
</dbReference>
<protein>
    <submittedName>
        <fullName evidence="1">Uncharacterized protein</fullName>
    </submittedName>
</protein>
<dbReference type="EMBL" id="JACGLT010000008">
    <property type="protein sequence ID" value="MBA6153282.1"/>
    <property type="molecule type" value="Genomic_DNA"/>
</dbReference>
<reference evidence="1 2" key="1">
    <citation type="submission" date="2020-07" db="EMBL/GenBank/DDBJ databases">
        <title>Bacterium isolated from marine sediment.</title>
        <authorList>
            <person name="Shang D."/>
        </authorList>
    </citation>
    <scope>NUCLEOTIDE SEQUENCE [LARGE SCALE GENOMIC DNA]</scope>
    <source>
        <strain evidence="1 2">F6074</strain>
    </source>
</reference>
<dbReference type="NCBIfam" id="NF047658">
    <property type="entry name" value="HYC_CC_PP"/>
    <property type="match status" value="1"/>
</dbReference>
<proteinExistence type="predicted"/>
<organism evidence="1 2">
    <name type="scientific">Gelidibacter maritimus</name>
    <dbReference type="NCBI Taxonomy" id="2761487"/>
    <lineage>
        <taxon>Bacteria</taxon>
        <taxon>Pseudomonadati</taxon>
        <taxon>Bacteroidota</taxon>
        <taxon>Flavobacteriia</taxon>
        <taxon>Flavobacteriales</taxon>
        <taxon>Flavobacteriaceae</taxon>
        <taxon>Gelidibacter</taxon>
    </lineage>
</organism>